<dbReference type="PANTHER" id="PTHR38042:SF1">
    <property type="entry name" value="UROPORPHYRINOGEN-III SYNTHASE, CHLOROPLASTIC"/>
    <property type="match status" value="1"/>
</dbReference>
<dbReference type="Pfam" id="PF02602">
    <property type="entry name" value="HEM4"/>
    <property type="match status" value="1"/>
</dbReference>
<feature type="domain" description="Tetrapyrrole biosynthesis uroporphyrinogen III synthase" evidence="10">
    <location>
        <begin position="25"/>
        <end position="250"/>
    </location>
</feature>
<comment type="function">
    <text evidence="6 9">Catalyzes cyclization of the linear tetrapyrrole, hydroxymethylbilane, to the macrocyclic uroporphyrinogen III.</text>
</comment>
<dbReference type="PANTHER" id="PTHR38042">
    <property type="entry name" value="UROPORPHYRINOGEN-III SYNTHASE, CHLOROPLASTIC"/>
    <property type="match status" value="1"/>
</dbReference>
<gene>
    <name evidence="11" type="ORF">GW534_04105</name>
</gene>
<dbReference type="SUPFAM" id="SSF69618">
    <property type="entry name" value="HemD-like"/>
    <property type="match status" value="1"/>
</dbReference>
<evidence type="ECO:0000256" key="7">
    <source>
        <dbReference type="ARBA" id="ARBA00040167"/>
    </source>
</evidence>
<evidence type="ECO:0000256" key="8">
    <source>
        <dbReference type="ARBA" id="ARBA00048617"/>
    </source>
</evidence>
<evidence type="ECO:0000256" key="9">
    <source>
        <dbReference type="RuleBase" id="RU366031"/>
    </source>
</evidence>
<proteinExistence type="inferred from homology"/>
<protein>
    <recommendedName>
        <fullName evidence="7 9">Uroporphyrinogen-III synthase</fullName>
        <ecNumber evidence="3 9">4.2.1.75</ecNumber>
    </recommendedName>
</protein>
<organism evidence="11 12">
    <name type="scientific">Pallidibacillus pasinlerensis</name>
    <dbReference type="NCBI Taxonomy" id="2703818"/>
    <lineage>
        <taxon>Bacteria</taxon>
        <taxon>Bacillati</taxon>
        <taxon>Bacillota</taxon>
        <taxon>Bacilli</taxon>
        <taxon>Bacillales</taxon>
        <taxon>Bacillaceae</taxon>
        <taxon>Pallidibacillus</taxon>
    </lineage>
</organism>
<dbReference type="InterPro" id="IPR039793">
    <property type="entry name" value="UROS/Hem4"/>
</dbReference>
<comment type="pathway">
    <text evidence="1 9">Porphyrin-containing compound metabolism; protoporphyrin-IX biosynthesis; coproporphyrinogen-III from 5-aminolevulinate: step 3/4.</text>
</comment>
<dbReference type="InterPro" id="IPR036108">
    <property type="entry name" value="4pyrrol_syn_uPrphyn_synt_sf"/>
</dbReference>
<keyword evidence="5 9" id="KW-0627">Porphyrin biosynthesis</keyword>
<keyword evidence="4 9" id="KW-0456">Lyase</keyword>
<comment type="caution">
    <text evidence="11">The sequence shown here is derived from an EMBL/GenBank/DDBJ whole genome shotgun (WGS) entry which is preliminary data.</text>
</comment>
<dbReference type="Proteomes" id="UP000743899">
    <property type="component" value="Unassembled WGS sequence"/>
</dbReference>
<keyword evidence="12" id="KW-1185">Reference proteome</keyword>
<name>A0ABX0A0L7_9BACI</name>
<sequence length="261" mass="29334">MRESTLALDGKKCLIMRQADNEHPLVKGVKQLGGTPLQVPLIAFKKKRLSEREFDSVKKIHTYDWFVFTSQNGVHFFMETLSEMGLSFPKEKKVAAVGSKTEKLLNGLGIMVDYVPEKFTGDHLAAAMRERVSPGERILVVKGNLARDVVGQVLKEIGCIVEDVVIYETVFPEENKVRLVHVMESENPEVLIFTSPSTVDNFVSIAGDRLLEFIYGKVIVSIGPVTNKALKKYGMPIHVSPEIYTIDEMLKQLVLYYRGAF</sequence>
<comment type="catalytic activity">
    <reaction evidence="8 9">
        <text>hydroxymethylbilane = uroporphyrinogen III + H2O</text>
        <dbReference type="Rhea" id="RHEA:18965"/>
        <dbReference type="ChEBI" id="CHEBI:15377"/>
        <dbReference type="ChEBI" id="CHEBI:57308"/>
        <dbReference type="ChEBI" id="CHEBI:57845"/>
        <dbReference type="EC" id="4.2.1.75"/>
    </reaction>
</comment>
<evidence type="ECO:0000256" key="2">
    <source>
        <dbReference type="ARBA" id="ARBA00008133"/>
    </source>
</evidence>
<dbReference type="EC" id="4.2.1.75" evidence="3 9"/>
<dbReference type="EMBL" id="JAACYS010000011">
    <property type="protein sequence ID" value="NCU16955.1"/>
    <property type="molecule type" value="Genomic_DNA"/>
</dbReference>
<evidence type="ECO:0000313" key="12">
    <source>
        <dbReference type="Proteomes" id="UP000743899"/>
    </source>
</evidence>
<reference evidence="11 12" key="1">
    <citation type="submission" date="2020-01" db="EMBL/GenBank/DDBJ databases">
        <title>A novel Bacillus sp. from Pasinler.</title>
        <authorList>
            <person name="Adiguzel A."/>
            <person name="Ay H."/>
            <person name="Baltaci M.O."/>
        </authorList>
    </citation>
    <scope>NUCLEOTIDE SEQUENCE [LARGE SCALE GENOMIC DNA]</scope>
    <source>
        <strain evidence="11 12">P1</strain>
    </source>
</reference>
<dbReference type="CDD" id="cd06578">
    <property type="entry name" value="HemD"/>
    <property type="match status" value="1"/>
</dbReference>
<evidence type="ECO:0000313" key="11">
    <source>
        <dbReference type="EMBL" id="NCU16955.1"/>
    </source>
</evidence>
<dbReference type="Gene3D" id="3.40.50.10090">
    <property type="match status" value="2"/>
</dbReference>
<evidence type="ECO:0000256" key="4">
    <source>
        <dbReference type="ARBA" id="ARBA00023239"/>
    </source>
</evidence>
<accession>A0ABX0A0L7</accession>
<evidence type="ECO:0000256" key="3">
    <source>
        <dbReference type="ARBA" id="ARBA00013109"/>
    </source>
</evidence>
<evidence type="ECO:0000256" key="1">
    <source>
        <dbReference type="ARBA" id="ARBA00004772"/>
    </source>
</evidence>
<evidence type="ECO:0000259" key="10">
    <source>
        <dbReference type="Pfam" id="PF02602"/>
    </source>
</evidence>
<evidence type="ECO:0000256" key="5">
    <source>
        <dbReference type="ARBA" id="ARBA00023244"/>
    </source>
</evidence>
<dbReference type="InterPro" id="IPR003754">
    <property type="entry name" value="4pyrrol_synth_uPrphyn_synth"/>
</dbReference>
<evidence type="ECO:0000256" key="6">
    <source>
        <dbReference type="ARBA" id="ARBA00037589"/>
    </source>
</evidence>
<comment type="similarity">
    <text evidence="2 9">Belongs to the uroporphyrinogen-III synthase family.</text>
</comment>
<dbReference type="RefSeq" id="WP_161919792.1">
    <property type="nucleotide sequence ID" value="NZ_JAACYS010000011.1"/>
</dbReference>